<evidence type="ECO:0000259" key="3">
    <source>
        <dbReference type="Pfam" id="PF05569"/>
    </source>
</evidence>
<evidence type="ECO:0000256" key="1">
    <source>
        <dbReference type="SAM" id="Phobius"/>
    </source>
</evidence>
<feature type="transmembrane region" description="Helical" evidence="1">
    <location>
        <begin position="244"/>
        <end position="266"/>
    </location>
</feature>
<dbReference type="InterPro" id="IPR008756">
    <property type="entry name" value="Peptidase_M56"/>
</dbReference>
<protein>
    <submittedName>
        <fullName evidence="4">TonB-like protein</fullName>
    </submittedName>
</protein>
<comment type="caution">
    <text evidence="4">The sequence shown here is derived from an EMBL/GenBank/DDBJ whole genome shotgun (WGS) entry which is preliminary data.</text>
</comment>
<dbReference type="InterPro" id="IPR052173">
    <property type="entry name" value="Beta-lactam_resp_regulator"/>
</dbReference>
<dbReference type="Proteomes" id="UP000295499">
    <property type="component" value="Unassembled WGS sequence"/>
</dbReference>
<keyword evidence="1" id="KW-1133">Transmembrane helix</keyword>
<dbReference type="GO" id="GO:0055085">
    <property type="term" value="P:transmembrane transport"/>
    <property type="evidence" value="ECO:0007669"/>
    <property type="project" value="InterPro"/>
</dbReference>
<dbReference type="SUPFAM" id="SSF74653">
    <property type="entry name" value="TolA/TonB C-terminal domain"/>
    <property type="match status" value="1"/>
</dbReference>
<organism evidence="4 5">
    <name type="scientific">Pedobacter duraquae</name>
    <dbReference type="NCBI Taxonomy" id="425511"/>
    <lineage>
        <taxon>Bacteria</taxon>
        <taxon>Pseudomonadati</taxon>
        <taxon>Bacteroidota</taxon>
        <taxon>Sphingobacteriia</taxon>
        <taxon>Sphingobacteriales</taxon>
        <taxon>Sphingobacteriaceae</taxon>
        <taxon>Pedobacter</taxon>
    </lineage>
</organism>
<name>A0A4R6IKD1_9SPHI</name>
<accession>A0A4R6IKD1</accession>
<dbReference type="Pfam" id="PF03544">
    <property type="entry name" value="TonB_C"/>
    <property type="match status" value="1"/>
</dbReference>
<reference evidence="4 5" key="1">
    <citation type="submission" date="2019-03" db="EMBL/GenBank/DDBJ databases">
        <title>Genomic Encyclopedia of Archaeal and Bacterial Type Strains, Phase II (KMG-II): from individual species to whole genera.</title>
        <authorList>
            <person name="Goeker M."/>
        </authorList>
    </citation>
    <scope>NUCLEOTIDE SEQUENCE [LARGE SCALE GENOMIC DNA]</scope>
    <source>
        <strain evidence="4 5">DSM 19034</strain>
    </source>
</reference>
<proteinExistence type="predicted"/>
<dbReference type="AlphaFoldDB" id="A0A4R6IKD1"/>
<evidence type="ECO:0000313" key="5">
    <source>
        <dbReference type="Proteomes" id="UP000295499"/>
    </source>
</evidence>
<keyword evidence="1" id="KW-0472">Membrane</keyword>
<feature type="transmembrane region" description="Helical" evidence="1">
    <location>
        <begin position="90"/>
        <end position="109"/>
    </location>
</feature>
<keyword evidence="1" id="KW-0812">Transmembrane</keyword>
<dbReference type="PANTHER" id="PTHR34978">
    <property type="entry name" value="POSSIBLE SENSOR-TRANSDUCER PROTEIN BLAR"/>
    <property type="match status" value="1"/>
</dbReference>
<dbReference type="EMBL" id="SNWM01000002">
    <property type="protein sequence ID" value="TDO22519.1"/>
    <property type="molecule type" value="Genomic_DNA"/>
</dbReference>
<feature type="domain" description="Peptidase M56" evidence="3">
    <location>
        <begin position="137"/>
        <end position="234"/>
    </location>
</feature>
<dbReference type="PANTHER" id="PTHR34978:SF3">
    <property type="entry name" value="SLR0241 PROTEIN"/>
    <property type="match status" value="1"/>
</dbReference>
<evidence type="ECO:0000259" key="2">
    <source>
        <dbReference type="Pfam" id="PF03544"/>
    </source>
</evidence>
<dbReference type="RefSeq" id="WP_133553943.1">
    <property type="nucleotide sequence ID" value="NZ_SNWM01000002.1"/>
</dbReference>
<sequence length="369" mass="41981">MNLMLYFFLSGISLTVLYLFYKLLLQRETFFFVNRVYLLSSIFLSVLIPTLDLSFLFALPKIDLVVSTLSVIPDGKGLLLGAEHINPVVVIYWIGVIINAIILSVKIYGTRNVLKLVKKGSAFSFWKTKVIDTDIENFEIIDAHENVHVRQYHTLDILLLEMMKVFFWFNPVIYYYRKCLVCIHEFLADEQAAKLAGSKKQYAMTLFLHNFSASPMLSNSFFNNNLLEERIGMLQRKKSNSSRLWKYVLTLPMIITLLLFCSFGSADFSRGNIKLDKAANFPGGFEAFSRYLVKAAQKVSDKRGKVKVSFIVETDGMVSHVKIENGLDKASDLEALRIVGGSPKWEPAILNGEPVRSSYQMGINFAENK</sequence>
<dbReference type="InterPro" id="IPR037682">
    <property type="entry name" value="TonB_C"/>
</dbReference>
<dbReference type="Gene3D" id="3.30.1150.10">
    <property type="match status" value="1"/>
</dbReference>
<keyword evidence="5" id="KW-1185">Reference proteome</keyword>
<feature type="transmembrane region" description="Helical" evidence="1">
    <location>
        <begin position="6"/>
        <end position="24"/>
    </location>
</feature>
<gene>
    <name evidence="4" type="ORF">CLV32_1494</name>
</gene>
<feature type="transmembrane region" description="Helical" evidence="1">
    <location>
        <begin position="36"/>
        <end position="59"/>
    </location>
</feature>
<evidence type="ECO:0000313" key="4">
    <source>
        <dbReference type="EMBL" id="TDO22519.1"/>
    </source>
</evidence>
<dbReference type="OrthoDB" id="649093at2"/>
<dbReference type="Pfam" id="PF05569">
    <property type="entry name" value="Peptidase_M56"/>
    <property type="match status" value="1"/>
</dbReference>
<feature type="domain" description="TonB C-terminal" evidence="2">
    <location>
        <begin position="301"/>
        <end position="365"/>
    </location>
</feature>